<evidence type="ECO:0000313" key="3">
    <source>
        <dbReference type="Proteomes" id="UP000678393"/>
    </source>
</evidence>
<sequence>MSEPSDLRQKAIDVVNQYIEPGIGAEGSAQRYSETGTKYDEYMVAYEYSGPRRAAETVADLAKGNFDVKILDIGAGTGLVGVELVKLGYKNIDAVDAAEGMLNVAKERNIYGKIVCQFIGNENLPFEDRTYDFIVSSGAMQENHIPREAFRDLIRVVKPGGYIVSVFRAIAANAQWYKEGLEVYFAQLEKEGLWKLHNREIFPRFVSDKDGLTLVYQVL</sequence>
<dbReference type="Pfam" id="PF13649">
    <property type="entry name" value="Methyltransf_25"/>
    <property type="match status" value="1"/>
</dbReference>
<dbReference type="SUPFAM" id="SSF53335">
    <property type="entry name" value="S-adenosyl-L-methionine-dependent methyltransferases"/>
    <property type="match status" value="1"/>
</dbReference>
<evidence type="ECO:0000259" key="1">
    <source>
        <dbReference type="Pfam" id="PF13649"/>
    </source>
</evidence>
<accession>A0A8S3YXJ8</accession>
<name>A0A8S3YXJ8_9EUPU</name>
<dbReference type="Gene3D" id="3.40.50.150">
    <property type="entry name" value="Vaccinia Virus protein VP39"/>
    <property type="match status" value="1"/>
</dbReference>
<dbReference type="InterPro" id="IPR041698">
    <property type="entry name" value="Methyltransf_25"/>
</dbReference>
<dbReference type="PANTHER" id="PTHR43591:SF101">
    <property type="entry name" value="METHYLTRANSFERASE-LIKE PROTEIN 27"/>
    <property type="match status" value="1"/>
</dbReference>
<proteinExistence type="predicted"/>
<dbReference type="OrthoDB" id="2019266at2759"/>
<dbReference type="EMBL" id="CAJHNH020001190">
    <property type="protein sequence ID" value="CAG5121917.1"/>
    <property type="molecule type" value="Genomic_DNA"/>
</dbReference>
<feature type="domain" description="Methyltransferase" evidence="1">
    <location>
        <begin position="70"/>
        <end position="161"/>
    </location>
</feature>
<dbReference type="Proteomes" id="UP000678393">
    <property type="component" value="Unassembled WGS sequence"/>
</dbReference>
<gene>
    <name evidence="2" type="ORF">CUNI_LOCUS7475</name>
</gene>
<keyword evidence="3" id="KW-1185">Reference proteome</keyword>
<protein>
    <recommendedName>
        <fullName evidence="1">Methyltransferase domain-containing protein</fullName>
    </recommendedName>
</protein>
<dbReference type="CDD" id="cd02440">
    <property type="entry name" value="AdoMet_MTases"/>
    <property type="match status" value="1"/>
</dbReference>
<evidence type="ECO:0000313" key="2">
    <source>
        <dbReference type="EMBL" id="CAG5121917.1"/>
    </source>
</evidence>
<dbReference type="InterPro" id="IPR029063">
    <property type="entry name" value="SAM-dependent_MTases_sf"/>
</dbReference>
<dbReference type="PANTHER" id="PTHR43591">
    <property type="entry name" value="METHYLTRANSFERASE"/>
    <property type="match status" value="1"/>
</dbReference>
<reference evidence="2" key="1">
    <citation type="submission" date="2021-04" db="EMBL/GenBank/DDBJ databases">
        <authorList>
            <consortium name="Molecular Ecology Group"/>
        </authorList>
    </citation>
    <scope>NUCLEOTIDE SEQUENCE</scope>
</reference>
<comment type="caution">
    <text evidence="2">The sequence shown here is derived from an EMBL/GenBank/DDBJ whole genome shotgun (WGS) entry which is preliminary data.</text>
</comment>
<dbReference type="AlphaFoldDB" id="A0A8S3YXJ8"/>
<organism evidence="2 3">
    <name type="scientific">Candidula unifasciata</name>
    <dbReference type="NCBI Taxonomy" id="100452"/>
    <lineage>
        <taxon>Eukaryota</taxon>
        <taxon>Metazoa</taxon>
        <taxon>Spiralia</taxon>
        <taxon>Lophotrochozoa</taxon>
        <taxon>Mollusca</taxon>
        <taxon>Gastropoda</taxon>
        <taxon>Heterobranchia</taxon>
        <taxon>Euthyneura</taxon>
        <taxon>Panpulmonata</taxon>
        <taxon>Eupulmonata</taxon>
        <taxon>Stylommatophora</taxon>
        <taxon>Helicina</taxon>
        <taxon>Helicoidea</taxon>
        <taxon>Geomitridae</taxon>
        <taxon>Candidula</taxon>
    </lineage>
</organism>